<feature type="chain" id="PRO_5035360107" evidence="3">
    <location>
        <begin position="19"/>
        <end position="136"/>
    </location>
</feature>
<organism evidence="5 7">
    <name type="scientific">Bursaphelenchus xylophilus</name>
    <name type="common">Pinewood nematode worm</name>
    <name type="synonym">Aphelenchoides xylophilus</name>
    <dbReference type="NCBI Taxonomy" id="6326"/>
    <lineage>
        <taxon>Eukaryota</taxon>
        <taxon>Metazoa</taxon>
        <taxon>Ecdysozoa</taxon>
        <taxon>Nematoda</taxon>
        <taxon>Chromadorea</taxon>
        <taxon>Rhabditida</taxon>
        <taxon>Tylenchina</taxon>
        <taxon>Tylenchomorpha</taxon>
        <taxon>Aphelenchoidea</taxon>
        <taxon>Aphelenchoididae</taxon>
        <taxon>Bursaphelenchus</taxon>
    </lineage>
</organism>
<sequence length="136" mass="15644">MNFLASLIFATLTVFVESSTDKKTLPASGAGCYNKWMKRVNYVCRYPTQRHPCFKDAKSGSDYKETAQKVAKECCSKGCTRDELEDFCCNSRDCLDKCYHQIRHHKPKFQDELNGLLLLMSREAARQKQESLESIE</sequence>
<reference evidence="4" key="2">
    <citation type="submission" date="2020-09" db="EMBL/GenBank/DDBJ databases">
        <authorList>
            <person name="Kikuchi T."/>
        </authorList>
    </citation>
    <scope>NUCLEOTIDE SEQUENCE</scope>
    <source>
        <strain evidence="4">Ka4C1</strain>
    </source>
</reference>
<name>A0A1I7SLW2_BURXY</name>
<dbReference type="PROSITE" id="PS00262">
    <property type="entry name" value="INSULIN"/>
    <property type="match status" value="1"/>
</dbReference>
<dbReference type="OrthoDB" id="10383709at2759"/>
<evidence type="ECO:0000313" key="4">
    <source>
        <dbReference type="EMBL" id="CAD5234225.1"/>
    </source>
</evidence>
<gene>
    <name evidence="4" type="ORF">BXYJ_LOCUS14316</name>
</gene>
<feature type="signal peptide" evidence="3">
    <location>
        <begin position="1"/>
        <end position="18"/>
    </location>
</feature>
<comment type="similarity">
    <text evidence="1">Belongs to the insulin family.</text>
</comment>
<dbReference type="InterPro" id="IPR022353">
    <property type="entry name" value="Insulin_CS"/>
</dbReference>
<dbReference type="Proteomes" id="UP000582659">
    <property type="component" value="Unassembled WGS sequence"/>
</dbReference>
<dbReference type="EMBL" id="CAJFDI010000006">
    <property type="protein sequence ID" value="CAD5234225.1"/>
    <property type="molecule type" value="Genomic_DNA"/>
</dbReference>
<dbReference type="AlphaFoldDB" id="A0A1I7SLW2"/>
<keyword evidence="2 3" id="KW-0732">Signal</keyword>
<accession>A0A1I7SLW2</accession>
<proteinExistence type="inferred from homology"/>
<protein>
    <submittedName>
        <fullName evidence="4">(pine wood nematode) hypothetical protein</fullName>
    </submittedName>
</protein>
<keyword evidence="6" id="KW-1185">Reference proteome</keyword>
<dbReference type="Proteomes" id="UP000659654">
    <property type="component" value="Unassembled WGS sequence"/>
</dbReference>
<evidence type="ECO:0000313" key="5">
    <source>
        <dbReference type="Proteomes" id="UP000095284"/>
    </source>
</evidence>
<evidence type="ECO:0000313" key="7">
    <source>
        <dbReference type="WBParaSite" id="BXY_1404500.1"/>
    </source>
</evidence>
<evidence type="ECO:0000256" key="3">
    <source>
        <dbReference type="SAM" id="SignalP"/>
    </source>
</evidence>
<dbReference type="Proteomes" id="UP000095284">
    <property type="component" value="Unplaced"/>
</dbReference>
<evidence type="ECO:0000313" key="6">
    <source>
        <dbReference type="Proteomes" id="UP000659654"/>
    </source>
</evidence>
<dbReference type="Gene3D" id="1.10.100.10">
    <property type="entry name" value="Insulin-like"/>
    <property type="match status" value="1"/>
</dbReference>
<dbReference type="InterPro" id="IPR036438">
    <property type="entry name" value="Insulin-like_sf"/>
</dbReference>
<evidence type="ECO:0000256" key="2">
    <source>
        <dbReference type="ARBA" id="ARBA00022729"/>
    </source>
</evidence>
<evidence type="ECO:0000256" key="1">
    <source>
        <dbReference type="ARBA" id="ARBA00009034"/>
    </source>
</evidence>
<reference evidence="7" key="1">
    <citation type="submission" date="2016-11" db="UniProtKB">
        <authorList>
            <consortium name="WormBaseParasite"/>
        </authorList>
    </citation>
    <scope>IDENTIFICATION</scope>
</reference>
<dbReference type="EMBL" id="CAJFCV020000006">
    <property type="protein sequence ID" value="CAG9129882.1"/>
    <property type="molecule type" value="Genomic_DNA"/>
</dbReference>
<dbReference type="WBParaSite" id="BXY_1404500.1">
    <property type="protein sequence ID" value="BXY_1404500.1"/>
    <property type="gene ID" value="BXY_1404500"/>
</dbReference>
<dbReference type="SUPFAM" id="SSF56994">
    <property type="entry name" value="Insulin-like"/>
    <property type="match status" value="1"/>
</dbReference>